<feature type="compositionally biased region" description="Basic and acidic residues" evidence="1">
    <location>
        <begin position="431"/>
        <end position="452"/>
    </location>
</feature>
<dbReference type="PANTHER" id="PTHR33667">
    <property type="entry name" value="SI:DKEY-57N24.6"/>
    <property type="match status" value="1"/>
</dbReference>
<accession>A0A7S0WWK5</accession>
<sequence>MPPKKGPAPEEDVTRGMSHDLEFSLVVHAKPRALSPRTPGTGLEGEESAPPPAEPEPTFTADFSFDFFLRGSPPPDAKGKVTGGDPREKAMSEEMTAATTKGGCEMKWKTALEATIDEDFVRHMASKSCRTGVKITFFNAAIDSEEEQPVQCFLPLDCASFLLGKTTVTSMWPQVNVKGSTDLLEDFFDTLTVSLRIKRPGEEEDPEESRPTTPAKTVKAPPKGKPGSAKSKGSKPGTPASTPPPGTPPPGPSKLLPELLLNKLMPLVITPIKASRLPDLPANKESLDKSCYPISLWYKFIGDKMVARTQEGVPGLWKMDDIEAFGDPRNISYPAVRDVMFGMSDVIFAADYAPGELHQLCHYGYLDIRVYDRNPLPEDEVKLYIPRPPKVVEEEEPEGKPGSKGKSGGKSGGKSADKKPDKKSAKGKSAGKGERRERPESAKPEAVERTGPDPEPECPVYGVARFSLHRLAQGDLCTKMKANIVPITKLKGGAELDWKTRPGKYIESGASLTLKVQAAAPITRGSKETAPAKPYSRVVFVSDYKDPELYVKLRKVLRKQNTLALGLKGTATHIVTSLATYKLEPEQQQDPDLDLLTGFQLVDSARRVIVIEGLQEGAMRHVIAIAREAVANPPEGVERTILYNERLTYGERLYGWLGADLWPLKLAKKLNELPSVANNMTGNRLRPECMEAIKRLDKLIQMKWYREVDRMGLLPTYPQLNALDKRFAGELTIEDMEGAKLKKRIRTAVFKEDKGKEAEVDMTVTETSAPSITSTEARRRLAMKAGLDMDNSAYLAIVRRQREERLTRDWHAESVTELEDLYKTKGRTKKEEFLRQNPHRHWEDMPPEMAEMERTRRKMEAMRTADPPPIHPRNFQYPVATQPHEFLHFSNKPTGARCEELTYRWVENENFPPTVFSDAKNAHLFKLIFPNARRGGRPFDEDMAALRGNGRSIFAGGDDNAAALYEAAQKEEEQWRSKVVVDDLNFHSVLHGEKRVKPGQLDRIKALMQDPAKKLSYRLGAKHSKPACLSIMLEEPWQEFGPKVDFNPGKSDRHPDLQATDPKDKPVAYLRPLRKECFSGTFTRNGSTIEEPLDFTIALPHKEPETMHKRQHADRLKGHKLEVAKNPTRQIPPMEPLDRTYSSTLRRPGTPPLPFGNVVRAEPGQ</sequence>
<gene>
    <name evidence="2" type="ORF">POBO1169_LOCUS18762</name>
</gene>
<feature type="compositionally biased region" description="Basic and acidic residues" evidence="1">
    <location>
        <begin position="415"/>
        <end position="424"/>
    </location>
</feature>
<dbReference type="AlphaFoldDB" id="A0A7S0WWK5"/>
<feature type="region of interest" description="Disordered" evidence="1">
    <location>
        <begin position="387"/>
        <end position="458"/>
    </location>
</feature>
<evidence type="ECO:0000256" key="1">
    <source>
        <dbReference type="SAM" id="MobiDB-lite"/>
    </source>
</evidence>
<feature type="compositionally biased region" description="Pro residues" evidence="1">
    <location>
        <begin position="241"/>
        <end position="252"/>
    </location>
</feature>
<feature type="compositionally biased region" description="Basic and acidic residues" evidence="1">
    <location>
        <begin position="1050"/>
        <end position="1064"/>
    </location>
</feature>
<dbReference type="PANTHER" id="PTHR33667:SF7">
    <property type="entry name" value="RIKEN CDNA 1810020O05 GENE"/>
    <property type="match status" value="1"/>
</dbReference>
<evidence type="ECO:0000313" key="2">
    <source>
        <dbReference type="EMBL" id="CAD8688706.1"/>
    </source>
</evidence>
<feature type="compositionally biased region" description="Basic and acidic residues" evidence="1">
    <location>
        <begin position="12"/>
        <end position="22"/>
    </location>
</feature>
<dbReference type="EMBL" id="HBFA01037518">
    <property type="protein sequence ID" value="CAD8688706.1"/>
    <property type="molecule type" value="Transcribed_RNA"/>
</dbReference>
<proteinExistence type="predicted"/>
<feature type="region of interest" description="Disordered" evidence="1">
    <location>
        <begin position="1"/>
        <end position="60"/>
    </location>
</feature>
<protein>
    <submittedName>
        <fullName evidence="2">Uncharacterized protein</fullName>
    </submittedName>
</protein>
<feature type="region of interest" description="Disordered" evidence="1">
    <location>
        <begin position="72"/>
        <end position="92"/>
    </location>
</feature>
<feature type="compositionally biased region" description="Basic and acidic residues" evidence="1">
    <location>
        <begin position="1111"/>
        <end position="1123"/>
    </location>
</feature>
<feature type="region of interest" description="Disordered" evidence="1">
    <location>
        <begin position="1111"/>
        <end position="1165"/>
    </location>
</feature>
<feature type="region of interest" description="Disordered" evidence="1">
    <location>
        <begin position="198"/>
        <end position="256"/>
    </location>
</feature>
<organism evidence="2">
    <name type="scientific">Pyramimonas obovata</name>
    <dbReference type="NCBI Taxonomy" id="1411642"/>
    <lineage>
        <taxon>Eukaryota</taxon>
        <taxon>Viridiplantae</taxon>
        <taxon>Chlorophyta</taxon>
        <taxon>Pyramimonadophyceae</taxon>
        <taxon>Pyramimonadales</taxon>
        <taxon>Pyramimonadaceae</taxon>
        <taxon>Pyramimonas</taxon>
        <taxon>Pyramimonas incertae sedis</taxon>
    </lineage>
</organism>
<feature type="region of interest" description="Disordered" evidence="1">
    <location>
        <begin position="1044"/>
        <end position="1064"/>
    </location>
</feature>
<name>A0A7S0WWK5_9CHLO</name>
<reference evidence="2" key="1">
    <citation type="submission" date="2021-01" db="EMBL/GenBank/DDBJ databases">
        <authorList>
            <person name="Corre E."/>
            <person name="Pelletier E."/>
            <person name="Niang G."/>
            <person name="Scheremetjew M."/>
            <person name="Finn R."/>
            <person name="Kale V."/>
            <person name="Holt S."/>
            <person name="Cochrane G."/>
            <person name="Meng A."/>
            <person name="Brown T."/>
            <person name="Cohen L."/>
        </authorList>
    </citation>
    <scope>NUCLEOTIDE SEQUENCE</scope>
    <source>
        <strain evidence="2">CCMP722</strain>
    </source>
</reference>
<feature type="compositionally biased region" description="Low complexity" evidence="1">
    <location>
        <begin position="211"/>
        <end position="240"/>
    </location>
</feature>